<dbReference type="RefSeq" id="WP_014955642.1">
    <property type="nucleotide sequence ID" value="NZ_FNLL01000013.1"/>
</dbReference>
<dbReference type="GO" id="GO:0003677">
    <property type="term" value="F:DNA binding"/>
    <property type="evidence" value="ECO:0007669"/>
    <property type="project" value="UniProtKB-KW"/>
</dbReference>
<dbReference type="EMBL" id="FNLL01000013">
    <property type="protein sequence ID" value="SDU57443.1"/>
    <property type="molecule type" value="Genomic_DNA"/>
</dbReference>
<dbReference type="InterPro" id="IPR001789">
    <property type="entry name" value="Sig_transdc_resp-reg_receiver"/>
</dbReference>
<dbReference type="AlphaFoldDB" id="A0A1H2JM65"/>
<evidence type="ECO:0000256" key="2">
    <source>
        <dbReference type="ARBA" id="ARBA00023012"/>
    </source>
</evidence>
<evidence type="ECO:0000256" key="4">
    <source>
        <dbReference type="ARBA" id="ARBA00023125"/>
    </source>
</evidence>
<dbReference type="Gene3D" id="3.40.50.2300">
    <property type="match status" value="1"/>
</dbReference>
<proteinExistence type="predicted"/>
<protein>
    <submittedName>
        <fullName evidence="8">Response regulator receiver domain-containing protein</fullName>
    </submittedName>
</protein>
<keyword evidence="3" id="KW-0805">Transcription regulation</keyword>
<dbReference type="PANTHER" id="PTHR44591:SF3">
    <property type="entry name" value="RESPONSE REGULATORY DOMAIN-CONTAINING PROTEIN"/>
    <property type="match status" value="1"/>
</dbReference>
<keyword evidence="1 6" id="KW-0597">Phosphoprotein</keyword>
<evidence type="ECO:0000256" key="1">
    <source>
        <dbReference type="ARBA" id="ARBA00022553"/>
    </source>
</evidence>
<evidence type="ECO:0000313" key="9">
    <source>
        <dbReference type="Proteomes" id="UP000199608"/>
    </source>
</evidence>
<sequence>MKKKILIVDDEPNIVVPLEFLMTRNNYDVQTADTGEKALGLILSWKPDLILLDIMLPGMDGYEVCQKIRQEKQFSNTRIIFLSAMARSIDIAKGMGLSADDYITKPFANDYVVSKIKNLLADKD</sequence>
<evidence type="ECO:0000313" key="8">
    <source>
        <dbReference type="EMBL" id="SDU57443.1"/>
    </source>
</evidence>
<keyword evidence="5" id="KW-0804">Transcription</keyword>
<dbReference type="InterPro" id="IPR050595">
    <property type="entry name" value="Bact_response_regulator"/>
</dbReference>
<gene>
    <name evidence="8" type="ORF">SAMN04487931_11397</name>
</gene>
<keyword evidence="4" id="KW-0238">DNA-binding</keyword>
<feature type="modified residue" description="4-aspartylphosphate" evidence="6">
    <location>
        <position position="53"/>
    </location>
</feature>
<evidence type="ECO:0000256" key="5">
    <source>
        <dbReference type="ARBA" id="ARBA00023163"/>
    </source>
</evidence>
<keyword evidence="9" id="KW-1185">Reference proteome</keyword>
<dbReference type="PANTHER" id="PTHR44591">
    <property type="entry name" value="STRESS RESPONSE REGULATOR PROTEIN 1"/>
    <property type="match status" value="1"/>
</dbReference>
<keyword evidence="2" id="KW-0902">Two-component regulatory system</keyword>
<feature type="domain" description="Response regulatory" evidence="7">
    <location>
        <begin position="4"/>
        <end position="120"/>
    </location>
</feature>
<evidence type="ECO:0000256" key="6">
    <source>
        <dbReference type="PROSITE-ProRule" id="PRU00169"/>
    </source>
</evidence>
<dbReference type="FunFam" id="3.40.50.2300:FF:000001">
    <property type="entry name" value="DNA-binding response regulator PhoB"/>
    <property type="match status" value="1"/>
</dbReference>
<name>A0A1H2JM65_9BACT</name>
<dbReference type="Proteomes" id="UP000199608">
    <property type="component" value="Unassembled WGS sequence"/>
</dbReference>
<reference evidence="9" key="1">
    <citation type="submission" date="2016-10" db="EMBL/GenBank/DDBJ databases">
        <authorList>
            <person name="Varghese N."/>
            <person name="Submissions S."/>
        </authorList>
    </citation>
    <scope>NUCLEOTIDE SEQUENCE [LARGE SCALE GENOMIC DNA]</scope>
    <source>
        <strain evidence="9">DSM 3384</strain>
    </source>
</reference>
<dbReference type="InterPro" id="IPR011006">
    <property type="entry name" value="CheY-like_superfamily"/>
</dbReference>
<dbReference type="SUPFAM" id="SSF52172">
    <property type="entry name" value="CheY-like"/>
    <property type="match status" value="1"/>
</dbReference>
<evidence type="ECO:0000259" key="7">
    <source>
        <dbReference type="PROSITE" id="PS50110"/>
    </source>
</evidence>
<accession>A0A1H2JM65</accession>
<dbReference type="CDD" id="cd17574">
    <property type="entry name" value="REC_OmpR"/>
    <property type="match status" value="1"/>
</dbReference>
<evidence type="ECO:0000256" key="3">
    <source>
        <dbReference type="ARBA" id="ARBA00023015"/>
    </source>
</evidence>
<dbReference type="SMART" id="SM00448">
    <property type="entry name" value="REC"/>
    <property type="match status" value="1"/>
</dbReference>
<dbReference type="Pfam" id="PF00072">
    <property type="entry name" value="Response_reg"/>
    <property type="match status" value="1"/>
</dbReference>
<organism evidence="8 9">
    <name type="scientific">Desulfobacula phenolica</name>
    <dbReference type="NCBI Taxonomy" id="90732"/>
    <lineage>
        <taxon>Bacteria</taxon>
        <taxon>Pseudomonadati</taxon>
        <taxon>Thermodesulfobacteriota</taxon>
        <taxon>Desulfobacteria</taxon>
        <taxon>Desulfobacterales</taxon>
        <taxon>Desulfobacteraceae</taxon>
        <taxon>Desulfobacula</taxon>
    </lineage>
</organism>
<dbReference type="GO" id="GO:0000160">
    <property type="term" value="P:phosphorelay signal transduction system"/>
    <property type="evidence" value="ECO:0007669"/>
    <property type="project" value="UniProtKB-KW"/>
</dbReference>
<dbReference type="PROSITE" id="PS50110">
    <property type="entry name" value="RESPONSE_REGULATORY"/>
    <property type="match status" value="1"/>
</dbReference>